<keyword evidence="5" id="KW-1185">Reference proteome</keyword>
<evidence type="ECO:0000313" key="5">
    <source>
        <dbReference type="Proteomes" id="UP000244855"/>
    </source>
</evidence>
<evidence type="ECO:0000256" key="1">
    <source>
        <dbReference type="ARBA" id="ARBA00006484"/>
    </source>
</evidence>
<organism evidence="4 5">
    <name type="scientific">Periconia macrospinosa</name>
    <dbReference type="NCBI Taxonomy" id="97972"/>
    <lineage>
        <taxon>Eukaryota</taxon>
        <taxon>Fungi</taxon>
        <taxon>Dikarya</taxon>
        <taxon>Ascomycota</taxon>
        <taxon>Pezizomycotina</taxon>
        <taxon>Dothideomycetes</taxon>
        <taxon>Pleosporomycetidae</taxon>
        <taxon>Pleosporales</taxon>
        <taxon>Massarineae</taxon>
        <taxon>Periconiaceae</taxon>
        <taxon>Periconia</taxon>
    </lineage>
</organism>
<dbReference type="AlphaFoldDB" id="A0A2V1DIN2"/>
<dbReference type="EMBL" id="KZ805424">
    <property type="protein sequence ID" value="PVH97980.1"/>
    <property type="molecule type" value="Genomic_DNA"/>
</dbReference>
<dbReference type="STRING" id="97972.A0A2V1DIN2"/>
<dbReference type="InterPro" id="IPR020904">
    <property type="entry name" value="Sc_DH/Rdtase_CS"/>
</dbReference>
<keyword evidence="3" id="KW-0560">Oxidoreductase</keyword>
<accession>A0A2V1DIN2</accession>
<dbReference type="GO" id="GO:0016491">
    <property type="term" value="F:oxidoreductase activity"/>
    <property type="evidence" value="ECO:0007669"/>
    <property type="project" value="UniProtKB-KW"/>
</dbReference>
<sequence>MTALTISQSDIPDLHGKVALVTGGSSGIGLAGAKILANRGAQVHILDINPPENSENLLPAITYHQCNVGSWVELREIFNHVGKIDFVFANAGVSEETNYFEDSFDQDGMLEEPRYGIMGVNFYGVLNTVKLAYSSMQKNSIAGSIVITTSATAYSPEHSLPVYSAAKLALVGLIRALRVTFIRSNITINGVAPAATITNLLPSHLAAPIVAQGLPVSSADFVGLALVYSATATESRRVELYGKDKDESLQQPGRWNGRVILTLGNRYTELEENTSDLRASWFGKENMRLTRAQQAATDFR</sequence>
<evidence type="ECO:0000256" key="3">
    <source>
        <dbReference type="ARBA" id="ARBA00023002"/>
    </source>
</evidence>
<feature type="non-terminal residue" evidence="4">
    <location>
        <position position="300"/>
    </location>
</feature>
<gene>
    <name evidence="4" type="ORF">DM02DRAFT_567095</name>
</gene>
<dbReference type="SUPFAM" id="SSF51735">
    <property type="entry name" value="NAD(P)-binding Rossmann-fold domains"/>
    <property type="match status" value="1"/>
</dbReference>
<comment type="similarity">
    <text evidence="1">Belongs to the short-chain dehydrogenases/reductases (SDR) family.</text>
</comment>
<name>A0A2V1DIN2_9PLEO</name>
<dbReference type="PROSITE" id="PS00061">
    <property type="entry name" value="ADH_SHORT"/>
    <property type="match status" value="1"/>
</dbReference>
<proteinExistence type="inferred from homology"/>
<evidence type="ECO:0000256" key="2">
    <source>
        <dbReference type="ARBA" id="ARBA00022857"/>
    </source>
</evidence>
<protein>
    <submittedName>
        <fullName evidence="4">Short chain dehydrogenase reductase</fullName>
    </submittedName>
</protein>
<dbReference type="PANTHER" id="PTHR43180">
    <property type="entry name" value="3-OXOACYL-(ACYL-CARRIER-PROTEIN) REDUCTASE (AFU_ORTHOLOGUE AFUA_6G11210)"/>
    <property type="match status" value="1"/>
</dbReference>
<dbReference type="InterPro" id="IPR036291">
    <property type="entry name" value="NAD(P)-bd_dom_sf"/>
</dbReference>
<dbReference type="PRINTS" id="PR00081">
    <property type="entry name" value="GDHRDH"/>
</dbReference>
<dbReference type="Gene3D" id="3.40.50.720">
    <property type="entry name" value="NAD(P)-binding Rossmann-like Domain"/>
    <property type="match status" value="1"/>
</dbReference>
<dbReference type="Proteomes" id="UP000244855">
    <property type="component" value="Unassembled WGS sequence"/>
</dbReference>
<dbReference type="OrthoDB" id="37659at2759"/>
<dbReference type="Pfam" id="PF00106">
    <property type="entry name" value="adh_short"/>
    <property type="match status" value="1"/>
</dbReference>
<reference evidence="4 5" key="1">
    <citation type="journal article" date="2018" name="Sci. Rep.">
        <title>Comparative genomics provides insights into the lifestyle and reveals functional heterogeneity of dark septate endophytic fungi.</title>
        <authorList>
            <person name="Knapp D.G."/>
            <person name="Nemeth J.B."/>
            <person name="Barry K."/>
            <person name="Hainaut M."/>
            <person name="Henrissat B."/>
            <person name="Johnson J."/>
            <person name="Kuo A."/>
            <person name="Lim J.H.P."/>
            <person name="Lipzen A."/>
            <person name="Nolan M."/>
            <person name="Ohm R.A."/>
            <person name="Tamas L."/>
            <person name="Grigoriev I.V."/>
            <person name="Spatafora J.W."/>
            <person name="Nagy L.G."/>
            <person name="Kovacs G.M."/>
        </authorList>
    </citation>
    <scope>NUCLEOTIDE SEQUENCE [LARGE SCALE GENOMIC DNA]</scope>
    <source>
        <strain evidence="4 5">DSE2036</strain>
    </source>
</reference>
<dbReference type="PANTHER" id="PTHR43180:SF80">
    <property type="entry name" value="NAD(P)-BINDING PROTEIN"/>
    <property type="match status" value="1"/>
</dbReference>
<dbReference type="InterPro" id="IPR002347">
    <property type="entry name" value="SDR_fam"/>
</dbReference>
<keyword evidence="2" id="KW-0521">NADP</keyword>
<evidence type="ECO:0000313" key="4">
    <source>
        <dbReference type="EMBL" id="PVH97980.1"/>
    </source>
</evidence>